<feature type="compositionally biased region" description="Basic and acidic residues" evidence="3">
    <location>
        <begin position="496"/>
        <end position="523"/>
    </location>
</feature>
<dbReference type="Proteomes" id="UP000008144">
    <property type="component" value="Chromosome 1"/>
</dbReference>
<dbReference type="STRING" id="7719.ENSCINP00000009918"/>
<name>F6RF92_CIOIN</name>
<dbReference type="PANTHER" id="PTHR21683:SF3">
    <property type="entry name" value="CILIA AND FLAGELLA ASSOCIATED PROTEIN 100"/>
    <property type="match status" value="1"/>
</dbReference>
<reference evidence="5" key="4">
    <citation type="submission" date="2025-09" db="UniProtKB">
        <authorList>
            <consortium name="Ensembl"/>
        </authorList>
    </citation>
    <scope>IDENTIFICATION</scope>
</reference>
<dbReference type="InterPro" id="IPR051147">
    <property type="entry name" value="CFAP_domain-containing"/>
</dbReference>
<feature type="compositionally biased region" description="Polar residues" evidence="3">
    <location>
        <begin position="239"/>
        <end position="257"/>
    </location>
</feature>
<dbReference type="AlphaFoldDB" id="F6RF92"/>
<reference evidence="5" key="2">
    <citation type="journal article" date="2008" name="Genome Biol.">
        <title>Improved genome assembly and evidence-based global gene model set for the chordate Ciona intestinalis: new insight into intron and operon populations.</title>
        <authorList>
            <person name="Satou Y."/>
            <person name="Mineta K."/>
            <person name="Ogasawara M."/>
            <person name="Sasakura Y."/>
            <person name="Shoguchi E."/>
            <person name="Ueno K."/>
            <person name="Yamada L."/>
            <person name="Matsumoto J."/>
            <person name="Wasserscheid J."/>
            <person name="Dewar K."/>
            <person name="Wiley G.B."/>
            <person name="Macmil S.L."/>
            <person name="Roe B.A."/>
            <person name="Zeller R.W."/>
            <person name="Hastings K.E."/>
            <person name="Lemaire P."/>
            <person name="Lindquist E."/>
            <person name="Endo T."/>
            <person name="Hotta K."/>
            <person name="Inaba K."/>
        </authorList>
    </citation>
    <scope>NUCLEOTIDE SEQUENCE [LARGE SCALE GENOMIC DNA]</scope>
    <source>
        <strain evidence="5">wild type</strain>
    </source>
</reference>
<reference evidence="5" key="3">
    <citation type="submission" date="2025-08" db="UniProtKB">
        <authorList>
            <consortium name="Ensembl"/>
        </authorList>
    </citation>
    <scope>IDENTIFICATION</scope>
</reference>
<evidence type="ECO:0000259" key="4">
    <source>
        <dbReference type="Pfam" id="PF13863"/>
    </source>
</evidence>
<evidence type="ECO:0000313" key="5">
    <source>
        <dbReference type="Ensembl" id="ENSCINP00000009918.3"/>
    </source>
</evidence>
<feature type="compositionally biased region" description="Basic and acidic residues" evidence="3">
    <location>
        <begin position="535"/>
        <end position="561"/>
    </location>
</feature>
<feature type="domain" description="DUF4200" evidence="4">
    <location>
        <begin position="106"/>
        <end position="223"/>
    </location>
</feature>
<proteinExistence type="predicted"/>
<feature type="compositionally biased region" description="Low complexity" evidence="3">
    <location>
        <begin position="268"/>
        <end position="288"/>
    </location>
</feature>
<dbReference type="Pfam" id="PF13863">
    <property type="entry name" value="DUF4200"/>
    <property type="match status" value="1"/>
</dbReference>
<dbReference type="GeneTree" id="ENSGT00940000153110"/>
<accession>F6RF92</accession>
<feature type="coiled-coil region" evidence="2">
    <location>
        <begin position="359"/>
        <end position="411"/>
    </location>
</feature>
<dbReference type="EMBL" id="EAAA01000071">
    <property type="status" value="NOT_ANNOTATED_CDS"/>
    <property type="molecule type" value="Genomic_DNA"/>
</dbReference>
<dbReference type="HOGENOM" id="CLU_026271_0_1_1"/>
<protein>
    <recommendedName>
        <fullName evidence="4">DUF4200 domain-containing protein</fullName>
    </recommendedName>
</protein>
<feature type="region of interest" description="Disordered" evidence="3">
    <location>
        <begin position="228"/>
        <end position="288"/>
    </location>
</feature>
<feature type="region of interest" description="Disordered" evidence="3">
    <location>
        <begin position="1"/>
        <end position="43"/>
    </location>
</feature>
<evidence type="ECO:0000313" key="6">
    <source>
        <dbReference type="Proteomes" id="UP000008144"/>
    </source>
</evidence>
<reference evidence="6" key="1">
    <citation type="journal article" date="2002" name="Science">
        <title>The draft genome of Ciona intestinalis: insights into chordate and vertebrate origins.</title>
        <authorList>
            <person name="Dehal P."/>
            <person name="Satou Y."/>
            <person name="Campbell R.K."/>
            <person name="Chapman J."/>
            <person name="Degnan B."/>
            <person name="De Tomaso A."/>
            <person name="Davidson B."/>
            <person name="Di Gregorio A."/>
            <person name="Gelpke M."/>
            <person name="Goodstein D.M."/>
            <person name="Harafuji N."/>
            <person name="Hastings K.E."/>
            <person name="Ho I."/>
            <person name="Hotta K."/>
            <person name="Huang W."/>
            <person name="Kawashima T."/>
            <person name="Lemaire P."/>
            <person name="Martinez D."/>
            <person name="Meinertzhagen I.A."/>
            <person name="Necula S."/>
            <person name="Nonaka M."/>
            <person name="Putnam N."/>
            <person name="Rash S."/>
            <person name="Saiga H."/>
            <person name="Satake M."/>
            <person name="Terry A."/>
            <person name="Yamada L."/>
            <person name="Wang H.G."/>
            <person name="Awazu S."/>
            <person name="Azumi K."/>
            <person name="Boore J."/>
            <person name="Branno M."/>
            <person name="Chin-Bow S."/>
            <person name="DeSantis R."/>
            <person name="Doyle S."/>
            <person name="Francino P."/>
            <person name="Keys D.N."/>
            <person name="Haga S."/>
            <person name="Hayashi H."/>
            <person name="Hino K."/>
            <person name="Imai K.S."/>
            <person name="Inaba K."/>
            <person name="Kano S."/>
            <person name="Kobayashi K."/>
            <person name="Kobayashi M."/>
            <person name="Lee B.I."/>
            <person name="Makabe K.W."/>
            <person name="Manohar C."/>
            <person name="Matassi G."/>
            <person name="Medina M."/>
            <person name="Mochizuki Y."/>
            <person name="Mount S."/>
            <person name="Morishita T."/>
            <person name="Miura S."/>
            <person name="Nakayama A."/>
            <person name="Nishizaka S."/>
            <person name="Nomoto H."/>
            <person name="Ohta F."/>
            <person name="Oishi K."/>
            <person name="Rigoutsos I."/>
            <person name="Sano M."/>
            <person name="Sasaki A."/>
            <person name="Sasakura Y."/>
            <person name="Shoguchi E."/>
            <person name="Shin-i T."/>
            <person name="Spagnuolo A."/>
            <person name="Stainier D."/>
            <person name="Suzuki M.M."/>
            <person name="Tassy O."/>
            <person name="Takatori N."/>
            <person name="Tokuoka M."/>
            <person name="Yagi K."/>
            <person name="Yoshizaki F."/>
            <person name="Wada S."/>
            <person name="Zhang C."/>
            <person name="Hyatt P.D."/>
            <person name="Larimer F."/>
            <person name="Detter C."/>
            <person name="Doggett N."/>
            <person name="Glavina T."/>
            <person name="Hawkins T."/>
            <person name="Richardson P."/>
            <person name="Lucas S."/>
            <person name="Kohara Y."/>
            <person name="Levine M."/>
            <person name="Satoh N."/>
            <person name="Rokhsar D.S."/>
        </authorList>
    </citation>
    <scope>NUCLEOTIDE SEQUENCE [LARGE SCALE GENOMIC DNA]</scope>
</reference>
<dbReference type="OMA" id="AWKLSMT"/>
<evidence type="ECO:0000256" key="3">
    <source>
        <dbReference type="SAM" id="MobiDB-lite"/>
    </source>
</evidence>
<keyword evidence="6" id="KW-1185">Reference proteome</keyword>
<dbReference type="GO" id="GO:0005856">
    <property type="term" value="C:cytoskeleton"/>
    <property type="evidence" value="ECO:0007669"/>
    <property type="project" value="UniProtKB-ARBA"/>
</dbReference>
<feature type="region of interest" description="Disordered" evidence="3">
    <location>
        <begin position="496"/>
        <end position="561"/>
    </location>
</feature>
<dbReference type="Ensembl" id="ENSCINT00000009918.3">
    <property type="protein sequence ID" value="ENSCINP00000009918.3"/>
    <property type="gene ID" value="ENSCING00000004794.3"/>
</dbReference>
<dbReference type="PANTHER" id="PTHR21683">
    <property type="entry name" value="COILED-COIL DOMAIN-CONTAINING PROTEIN 42 LIKE-2-LIKE-RELATED"/>
    <property type="match status" value="1"/>
</dbReference>
<feature type="compositionally biased region" description="Basic and acidic residues" evidence="3">
    <location>
        <begin position="22"/>
        <end position="43"/>
    </location>
</feature>
<feature type="coiled-coil region" evidence="2">
    <location>
        <begin position="120"/>
        <end position="190"/>
    </location>
</feature>
<keyword evidence="1 2" id="KW-0175">Coiled coil</keyword>
<dbReference type="InParanoid" id="F6RF92"/>
<evidence type="ECO:0000256" key="1">
    <source>
        <dbReference type="ARBA" id="ARBA00023054"/>
    </source>
</evidence>
<evidence type="ECO:0000256" key="2">
    <source>
        <dbReference type="SAM" id="Coils"/>
    </source>
</evidence>
<sequence length="561" mass="65572">MQLDDSSDVNPFKVPPDQDIFMLRDKERQRKKEERERQQKLKVHEKTTYASRVNAKTASMRRAALGSEELLHDEEDSIDLAVKDDPSWTLAVTRDRNVEKEDLAEYVSKKREMFLVQYSLRVKRDEMRKLEELAAAEERKLERAEHFLEEDAAMFDEFLKENDKNSVEAIKRAESESKSKLEKVAEIKKNNAIMMAIKSDISKHEETLKEYMLYKEFLEKLTPNEWKEKRRKEQEAAHPSQSQNLEKKSTSSITSASRRGKNKIVNESSYTSSQGESRSSSRVQSSLVRVRSSVLKSGGRKALSTPKSITDTESVRSAEVSFFEEESDEEPELYFTDPAQLLNMFQELEEHNLSLITNSQETEEAMEELKHTIRNTKDKMGRETDMLKAQINMLKATIRREEEKADDLELKCKMFSYGEFKAEDQEKMLKHLDKKVEEVYRGCIGDNEANISTLQMLTTIENKLEDLFENIEVMPPELVEAAEKAKEKERRMRLREEKLAAQRAHQEERVRKALERAKADPKKKAGKRLVFRSEPPQRKQKENKKKEGQDKEEEEKLYFFT</sequence>
<organism evidence="5 6">
    <name type="scientific">Ciona intestinalis</name>
    <name type="common">Transparent sea squirt</name>
    <name type="synonym">Ascidia intestinalis</name>
    <dbReference type="NCBI Taxonomy" id="7719"/>
    <lineage>
        <taxon>Eukaryota</taxon>
        <taxon>Metazoa</taxon>
        <taxon>Chordata</taxon>
        <taxon>Tunicata</taxon>
        <taxon>Ascidiacea</taxon>
        <taxon>Phlebobranchia</taxon>
        <taxon>Cionidae</taxon>
        <taxon>Ciona</taxon>
    </lineage>
</organism>
<dbReference type="InterPro" id="IPR025252">
    <property type="entry name" value="DUF4200"/>
</dbReference>